<organism evidence="1 2">
    <name type="scientific">Mycobacterium bovis (strain BCG / Pasteur 1173P2)</name>
    <dbReference type="NCBI Taxonomy" id="410289"/>
    <lineage>
        <taxon>Bacteria</taxon>
        <taxon>Bacillati</taxon>
        <taxon>Actinomycetota</taxon>
        <taxon>Actinomycetes</taxon>
        <taxon>Mycobacteriales</taxon>
        <taxon>Mycobacteriaceae</taxon>
        <taxon>Mycobacterium</taxon>
        <taxon>Mycobacterium tuberculosis complex</taxon>
    </lineage>
</organism>
<dbReference type="KEGG" id="mbb:BCG_2547"/>
<evidence type="ECO:0000313" key="2">
    <source>
        <dbReference type="Proteomes" id="UP000001472"/>
    </source>
</evidence>
<proteinExistence type="predicted"/>
<dbReference type="HOGENOM" id="CLU_2917640_0_0_11"/>
<protein>
    <submittedName>
        <fullName evidence="1">Uncharacterized protein</fullName>
    </submittedName>
</protein>
<gene>
    <name evidence="1" type="ordered locus">BCG_2547</name>
</gene>
<evidence type="ECO:0000313" key="1">
    <source>
        <dbReference type="EMBL" id="CAL72535.1"/>
    </source>
</evidence>
<name>A0A0H3M6L1_MYCBP</name>
<dbReference type="Proteomes" id="UP000001472">
    <property type="component" value="Chromosome"/>
</dbReference>
<dbReference type="AlphaFoldDB" id="A0A0H3M6L1"/>
<dbReference type="SMR" id="A0A0H3M6L1"/>
<accession>A0A0H3M6L1</accession>
<dbReference type="EMBL" id="AM408590">
    <property type="protein sequence ID" value="CAL72535.1"/>
    <property type="molecule type" value="Genomic_DNA"/>
</dbReference>
<dbReference type="InterPro" id="IPR019239">
    <property type="entry name" value="VapB_antitoxin"/>
</dbReference>
<dbReference type="RefSeq" id="WP_003412960.1">
    <property type="nucleotide sequence ID" value="NC_008769.1"/>
</dbReference>
<dbReference type="GeneID" id="45426526"/>
<sequence>MTVKRTTIELDEDLVRAAQAVTGETLRATVERALQQLVAAAAEQAAARRRRIVDHLAHAGTHVDADVLLSEQAWR</sequence>
<dbReference type="Pfam" id="PF09957">
    <property type="entry name" value="VapB_antitoxin"/>
    <property type="match status" value="1"/>
</dbReference>
<reference evidence="1 2" key="1">
    <citation type="journal article" date="2007" name="Proc. Natl. Acad. Sci. U.S.A.">
        <title>Genome plasticity of BCG and impact on vaccine efficacy.</title>
        <authorList>
            <person name="Brosch R."/>
            <person name="Gordon S.V."/>
            <person name="Garnier T."/>
            <person name="Eiglmeier K."/>
            <person name="Frigui W."/>
            <person name="Valenti P."/>
            <person name="Dos Santos S."/>
            <person name="Duthoy S."/>
            <person name="Lacroix C."/>
            <person name="Garcia-Pelayo C."/>
            <person name="Inwald J.K."/>
            <person name="Golby P."/>
            <person name="Garcia J.N."/>
            <person name="Hewinson R.G."/>
            <person name="Behr M.A."/>
            <person name="Quail M.A."/>
            <person name="Churcher C."/>
            <person name="Barrell B.G."/>
            <person name="Parkhill J."/>
            <person name="Cole S.T."/>
        </authorList>
    </citation>
    <scope>NUCLEOTIDE SEQUENCE [LARGE SCALE GENOMIC DNA]</scope>
    <source>
        <strain evidence="2">BCG / Pasteur 1173P2</strain>
    </source>
</reference>